<dbReference type="AlphaFoldDB" id="D6PB50"/>
<protein>
    <submittedName>
        <fullName evidence="1">Uncharacterized protein</fullName>
    </submittedName>
</protein>
<accession>D6PB50</accession>
<name>D6PB50_9ARCH</name>
<organism evidence="1">
    <name type="scientific">uncultured archaeon MedDCM-OCT-S04-C140</name>
    <dbReference type="NCBI Taxonomy" id="743085"/>
    <lineage>
        <taxon>Archaea</taxon>
        <taxon>environmental samples</taxon>
    </lineage>
</organism>
<reference evidence="1" key="1">
    <citation type="journal article" date="2010" name="ISME J.">
        <title>Metagenome of the Mediterranean deep chlorophyll maximum studied by direct and fosmid library 454 pyrosequencing.</title>
        <authorList>
            <person name="Ghai R."/>
            <person name="Martin-Cuadrado A.B."/>
            <person name="Molto A.G."/>
            <person name="Heredia I.G."/>
            <person name="Cabrera R."/>
            <person name="Martin J."/>
            <person name="Verdu M."/>
            <person name="Deschamps P."/>
            <person name="Moreira D."/>
            <person name="Lopez-Garcia P."/>
            <person name="Mira A."/>
            <person name="Rodriguez-Valera F."/>
        </authorList>
    </citation>
    <scope>NUCLEOTIDE SEQUENCE</scope>
</reference>
<dbReference type="EMBL" id="GU942959">
    <property type="protein sequence ID" value="ADD92951.1"/>
    <property type="molecule type" value="Genomic_DNA"/>
</dbReference>
<sequence>MTDEDSFEIVVPYLDTDGDGIADDFDDFPTDATEQLTRMGMALGTIQTCIPTTLHFGRK</sequence>
<proteinExistence type="predicted"/>
<evidence type="ECO:0000313" key="1">
    <source>
        <dbReference type="EMBL" id="ADD92951.1"/>
    </source>
</evidence>